<dbReference type="Proteomes" id="UP000051906">
    <property type="component" value="Unassembled WGS sequence"/>
</dbReference>
<accession>A0A0R2LRA0</accession>
<name>A0A0R2LRA0_9LACO</name>
<dbReference type="Gene3D" id="3.40.1710.10">
    <property type="entry name" value="abc type-2 transporter like domain"/>
    <property type="match status" value="1"/>
</dbReference>
<keyword evidence="4 5" id="KW-0472">Membrane</keyword>
<feature type="transmembrane region" description="Helical" evidence="5">
    <location>
        <begin position="288"/>
        <end position="308"/>
    </location>
</feature>
<dbReference type="NCBIfam" id="TIGR03061">
    <property type="entry name" value="pip_yhgE_Nterm"/>
    <property type="match status" value="1"/>
</dbReference>
<comment type="subcellular location">
    <subcellularLocation>
        <location evidence="1">Membrane</location>
        <topology evidence="1">Multi-pass membrane protein</topology>
    </subcellularLocation>
</comment>
<protein>
    <recommendedName>
        <fullName evidence="6">ABC-2 type transporter transmembrane domain-containing protein</fullName>
    </recommendedName>
</protein>
<evidence type="ECO:0000259" key="6">
    <source>
        <dbReference type="Pfam" id="PF12698"/>
    </source>
</evidence>
<proteinExistence type="predicted"/>
<evidence type="ECO:0000313" key="8">
    <source>
        <dbReference type="Proteomes" id="UP000051906"/>
    </source>
</evidence>
<dbReference type="EMBL" id="JQCA01000043">
    <property type="protein sequence ID" value="KRO04095.1"/>
    <property type="molecule type" value="Genomic_DNA"/>
</dbReference>
<dbReference type="STRING" id="616990.IV54_GL001613"/>
<dbReference type="InterPro" id="IPR013525">
    <property type="entry name" value="ABC2_TM"/>
</dbReference>
<feature type="transmembrane region" description="Helical" evidence="5">
    <location>
        <begin position="399"/>
        <end position="423"/>
    </location>
</feature>
<organism evidence="7 8">
    <name type="scientific">Levilactobacillus paucivorans</name>
    <dbReference type="NCBI Taxonomy" id="616990"/>
    <lineage>
        <taxon>Bacteria</taxon>
        <taxon>Bacillati</taxon>
        <taxon>Bacillota</taxon>
        <taxon>Bacilli</taxon>
        <taxon>Lactobacillales</taxon>
        <taxon>Lactobacillaceae</taxon>
        <taxon>Levilactobacillus</taxon>
    </lineage>
</organism>
<feature type="transmembrane region" description="Helical" evidence="5">
    <location>
        <begin position="320"/>
        <end position="340"/>
    </location>
</feature>
<dbReference type="PATRIC" id="fig|616990.3.peg.1707"/>
<dbReference type="Pfam" id="PF12698">
    <property type="entry name" value="ABC2_membrane_3"/>
    <property type="match status" value="1"/>
</dbReference>
<dbReference type="GO" id="GO:0016020">
    <property type="term" value="C:membrane"/>
    <property type="evidence" value="ECO:0007669"/>
    <property type="project" value="UniProtKB-SubCell"/>
</dbReference>
<feature type="transmembrane region" description="Helical" evidence="5">
    <location>
        <begin position="247"/>
        <end position="267"/>
    </location>
</feature>
<evidence type="ECO:0000256" key="4">
    <source>
        <dbReference type="ARBA" id="ARBA00023136"/>
    </source>
</evidence>
<dbReference type="RefSeq" id="WP_057878144.1">
    <property type="nucleotide sequence ID" value="NZ_JQCA01000043.1"/>
</dbReference>
<dbReference type="PANTHER" id="PTHR43077:SF5">
    <property type="entry name" value="PHAGE INFECTION PROTEIN"/>
    <property type="match status" value="1"/>
</dbReference>
<dbReference type="NCBIfam" id="TIGR03062">
    <property type="entry name" value="pip_yhgE_Cterm"/>
    <property type="match status" value="1"/>
</dbReference>
<evidence type="ECO:0000256" key="3">
    <source>
        <dbReference type="ARBA" id="ARBA00022989"/>
    </source>
</evidence>
<dbReference type="PANTHER" id="PTHR43077">
    <property type="entry name" value="TRANSPORT PERMEASE YVFS-RELATED"/>
    <property type="match status" value="1"/>
</dbReference>
<evidence type="ECO:0000256" key="2">
    <source>
        <dbReference type="ARBA" id="ARBA00022692"/>
    </source>
</evidence>
<reference evidence="7 8" key="1">
    <citation type="journal article" date="2015" name="Genome Announc.">
        <title>Expanding the biotechnology potential of lactobacilli through comparative genomics of 213 strains and associated genera.</title>
        <authorList>
            <person name="Sun Z."/>
            <person name="Harris H.M."/>
            <person name="McCann A."/>
            <person name="Guo C."/>
            <person name="Argimon S."/>
            <person name="Zhang W."/>
            <person name="Yang X."/>
            <person name="Jeffery I.B."/>
            <person name="Cooney J.C."/>
            <person name="Kagawa T.F."/>
            <person name="Liu W."/>
            <person name="Song Y."/>
            <person name="Salvetti E."/>
            <person name="Wrobel A."/>
            <person name="Rasinkangas P."/>
            <person name="Parkhill J."/>
            <person name="Rea M.C."/>
            <person name="O'Sullivan O."/>
            <person name="Ritari J."/>
            <person name="Douillard F.P."/>
            <person name="Paul Ross R."/>
            <person name="Yang R."/>
            <person name="Briner A.E."/>
            <person name="Felis G.E."/>
            <person name="de Vos W.M."/>
            <person name="Barrangou R."/>
            <person name="Klaenhammer T.R."/>
            <person name="Caufield P.W."/>
            <person name="Cui Y."/>
            <person name="Zhang H."/>
            <person name="O'Toole P.W."/>
        </authorList>
    </citation>
    <scope>NUCLEOTIDE SEQUENCE [LARGE SCALE GENOMIC DNA]</scope>
    <source>
        <strain evidence="7 8">DSM 22467</strain>
    </source>
</reference>
<dbReference type="InterPro" id="IPR017501">
    <property type="entry name" value="Phage_infect_YhgE_C"/>
</dbReference>
<sequence length="431" mass="47680">MKFREWQYLREHPAVWRILLGIMVIPLVYAATFLASVWNPYGELHRLPMAVVNQDRPVEGVDWGQSVTRSLVRSHTLQFHRFTEKRALQDLHSGKVYLILRIPNDASWQLRHLGNRARVLKVTYETNAGQSAVAAKMGNSAMQKLQATLNREIVQSELAQLQASSAKLGRQLGETSQQLAQTTQAVAAGMTSPQVTAADLAISQGLKQGSRQITAQAQTSAKLKALSAPIKLVQHDVAPIANNGTGMAPYFMAISLFVGCITLNIIYDAGKRHGQARNFLTAWIDKMAFLWGFVILAASGMWLGVWYINGLRPLEPVKTYLFGLLVIVAFFSIVTCFRLWFGLTGAWLMLLFMLFQIGCSGGTYPIELTNKLYETVHPYLPMTIAMAGFRHTISLGGSIAPIAGILVGIIVVFSLGTLGYFYAHRQDPVND</sequence>
<dbReference type="AlphaFoldDB" id="A0A0R2LRA0"/>
<feature type="transmembrane region" description="Helical" evidence="5">
    <location>
        <begin position="14"/>
        <end position="38"/>
    </location>
</feature>
<gene>
    <name evidence="7" type="ORF">IV54_GL001613</name>
</gene>
<keyword evidence="8" id="KW-1185">Reference proteome</keyword>
<dbReference type="OrthoDB" id="9811483at2"/>
<keyword evidence="2 5" id="KW-0812">Transmembrane</keyword>
<dbReference type="InterPro" id="IPR017500">
    <property type="entry name" value="Phage_infect_YhgE_N"/>
</dbReference>
<evidence type="ECO:0000256" key="1">
    <source>
        <dbReference type="ARBA" id="ARBA00004141"/>
    </source>
</evidence>
<dbReference type="GO" id="GO:0140359">
    <property type="term" value="F:ABC-type transporter activity"/>
    <property type="evidence" value="ECO:0007669"/>
    <property type="project" value="InterPro"/>
</dbReference>
<keyword evidence="3 5" id="KW-1133">Transmembrane helix</keyword>
<feature type="transmembrane region" description="Helical" evidence="5">
    <location>
        <begin position="347"/>
        <end position="366"/>
    </location>
</feature>
<dbReference type="InterPro" id="IPR051328">
    <property type="entry name" value="T7SS_ABC-Transporter"/>
</dbReference>
<evidence type="ECO:0000313" key="7">
    <source>
        <dbReference type="EMBL" id="KRO04095.1"/>
    </source>
</evidence>
<comment type="caution">
    <text evidence="7">The sequence shown here is derived from an EMBL/GenBank/DDBJ whole genome shotgun (WGS) entry which is preliminary data.</text>
</comment>
<feature type="domain" description="ABC-2 type transporter transmembrane" evidence="6">
    <location>
        <begin position="16"/>
        <end position="415"/>
    </location>
</feature>
<evidence type="ECO:0000256" key="5">
    <source>
        <dbReference type="SAM" id="Phobius"/>
    </source>
</evidence>